<keyword evidence="1" id="KW-1133">Transmembrane helix</keyword>
<dbReference type="Gene3D" id="3.30.70.270">
    <property type="match status" value="1"/>
</dbReference>
<protein>
    <submittedName>
        <fullName evidence="4">EAL domain-containing protein</fullName>
    </submittedName>
</protein>
<dbReference type="Proteomes" id="UP001523369">
    <property type="component" value="Unassembled WGS sequence"/>
</dbReference>
<dbReference type="SUPFAM" id="SSF141868">
    <property type="entry name" value="EAL domain-like"/>
    <property type="match status" value="1"/>
</dbReference>
<name>A0ABT1DVN0_9ACTN</name>
<dbReference type="InterPro" id="IPR029787">
    <property type="entry name" value="Nucleotide_cyclase"/>
</dbReference>
<keyword evidence="1" id="KW-0472">Membrane</keyword>
<dbReference type="PROSITE" id="PS50883">
    <property type="entry name" value="EAL"/>
    <property type="match status" value="1"/>
</dbReference>
<feature type="transmembrane region" description="Helical" evidence="1">
    <location>
        <begin position="294"/>
        <end position="316"/>
    </location>
</feature>
<gene>
    <name evidence="4" type="ORF">M1L60_25780</name>
</gene>
<dbReference type="CDD" id="cd01948">
    <property type="entry name" value="EAL"/>
    <property type="match status" value="1"/>
</dbReference>
<dbReference type="Pfam" id="PF00563">
    <property type="entry name" value="EAL"/>
    <property type="match status" value="1"/>
</dbReference>
<reference evidence="4 5" key="1">
    <citation type="submission" date="2022-06" db="EMBL/GenBank/DDBJ databases">
        <title>New Species of the Genus Actinoplanes, ActinopZanes ferrugineus.</title>
        <authorList>
            <person name="Ding P."/>
        </authorList>
    </citation>
    <scope>NUCLEOTIDE SEQUENCE [LARGE SCALE GENOMIC DNA]</scope>
    <source>
        <strain evidence="4 5">TRM88003</strain>
    </source>
</reference>
<dbReference type="Pfam" id="PF00990">
    <property type="entry name" value="GGDEF"/>
    <property type="match status" value="1"/>
</dbReference>
<accession>A0ABT1DVN0</accession>
<feature type="transmembrane region" description="Helical" evidence="1">
    <location>
        <begin position="135"/>
        <end position="156"/>
    </location>
</feature>
<dbReference type="PROSITE" id="PS50887">
    <property type="entry name" value="GGDEF"/>
    <property type="match status" value="1"/>
</dbReference>
<dbReference type="PANTHER" id="PTHR44757">
    <property type="entry name" value="DIGUANYLATE CYCLASE DGCP"/>
    <property type="match status" value="1"/>
</dbReference>
<dbReference type="NCBIfam" id="TIGR00254">
    <property type="entry name" value="GGDEF"/>
    <property type="match status" value="1"/>
</dbReference>
<dbReference type="InterPro" id="IPR035919">
    <property type="entry name" value="EAL_sf"/>
</dbReference>
<evidence type="ECO:0000256" key="1">
    <source>
        <dbReference type="SAM" id="Phobius"/>
    </source>
</evidence>
<dbReference type="PANTHER" id="PTHR44757:SF2">
    <property type="entry name" value="BIOFILM ARCHITECTURE MAINTENANCE PROTEIN MBAA"/>
    <property type="match status" value="1"/>
</dbReference>
<evidence type="ECO:0000313" key="4">
    <source>
        <dbReference type="EMBL" id="MCO8274015.1"/>
    </source>
</evidence>
<feature type="transmembrane region" description="Helical" evidence="1">
    <location>
        <begin position="204"/>
        <end position="224"/>
    </location>
</feature>
<keyword evidence="1" id="KW-0812">Transmembrane</keyword>
<dbReference type="SUPFAM" id="SSF55073">
    <property type="entry name" value="Nucleotide cyclase"/>
    <property type="match status" value="1"/>
</dbReference>
<dbReference type="SMART" id="SM00267">
    <property type="entry name" value="GGDEF"/>
    <property type="match status" value="1"/>
</dbReference>
<proteinExistence type="predicted"/>
<dbReference type="InterPro" id="IPR052155">
    <property type="entry name" value="Biofilm_reg_signaling"/>
</dbReference>
<feature type="domain" description="GGDEF" evidence="3">
    <location>
        <begin position="366"/>
        <end position="497"/>
    </location>
</feature>
<feature type="domain" description="EAL" evidence="2">
    <location>
        <begin position="506"/>
        <end position="751"/>
    </location>
</feature>
<dbReference type="RefSeq" id="WP_253240091.1">
    <property type="nucleotide sequence ID" value="NZ_JAMYJR010000028.1"/>
</dbReference>
<organism evidence="4 5">
    <name type="scientific">Paractinoplanes aksuensis</name>
    <dbReference type="NCBI Taxonomy" id="2939490"/>
    <lineage>
        <taxon>Bacteria</taxon>
        <taxon>Bacillati</taxon>
        <taxon>Actinomycetota</taxon>
        <taxon>Actinomycetes</taxon>
        <taxon>Micromonosporales</taxon>
        <taxon>Micromonosporaceae</taxon>
        <taxon>Paractinoplanes</taxon>
    </lineage>
</organism>
<feature type="transmembrane region" description="Helical" evidence="1">
    <location>
        <begin position="230"/>
        <end position="249"/>
    </location>
</feature>
<feature type="transmembrane region" description="Helical" evidence="1">
    <location>
        <begin position="168"/>
        <end position="192"/>
    </location>
</feature>
<dbReference type="SMART" id="SM00052">
    <property type="entry name" value="EAL"/>
    <property type="match status" value="1"/>
</dbReference>
<evidence type="ECO:0000313" key="5">
    <source>
        <dbReference type="Proteomes" id="UP001523369"/>
    </source>
</evidence>
<keyword evidence="5" id="KW-1185">Reference proteome</keyword>
<comment type="caution">
    <text evidence="4">The sequence shown here is derived from an EMBL/GenBank/DDBJ whole genome shotgun (WGS) entry which is preliminary data.</text>
</comment>
<evidence type="ECO:0000259" key="3">
    <source>
        <dbReference type="PROSITE" id="PS50887"/>
    </source>
</evidence>
<feature type="transmembrane region" description="Helical" evidence="1">
    <location>
        <begin position="41"/>
        <end position="61"/>
    </location>
</feature>
<sequence length="753" mass="79827">MQDRPPLFADRAFQTVTALLVVNVGLFLAQEHLGRLWPEPVNWLLVIAVIVPTLVLCRRVQRDPGSSPVVRRYWLTVRIGTSMFVVVAVLRALSGLGAGEWLVPVSVVLHLVGGIVLTGPLVGLPFSARSRARKLGVWLDLGTLTSAAGLLIWHFAASAQFADGRVTGYRVFAAVVIMGAGLNGVYLAAKVVLAGVDSFARRGLYWIGASALIGGLGSAVSFLHPHQPQGNLLVLVLPFAAYAAALGARMQVVDTAAGARPRRPPRGYSLMPYVAIATVDLMVVYHNVRGTSNGMLIDGVAVALTAIVVVRQLIAFRQNDALLARIGVQEKRYRYEATHDMLTGLANRSLFSERVTAAVAEAGPDTLISIVLIDLDDFKVVNDTLGHATGDALLVHVAERMQEAVRSADTVARLGGDEFAILFEGVEAADVESALTRIAAALLEPALVDGEPMTVKASFGVVDGHGGDDAGDLLRQADIAMYEAKARGDGGYERYRPGMEARGAENNRRAAALRTAILEDQLVVYFQPVVTLPGGRITGAEALVRWQHPAEGLLGPGAFIDAAEQTGLIVPLGTWVLRAATREAAGWPGELTVSVNVSARQLRQPGFPALVAAALDESGLPARRLTVEITESVAVGGGATTENLQGLRDLGVRLSLDDFGTGASTLTLLATCPVDQIKLDRSFVPDGGPDAIADAVAQMARAFDLDAVAEGVETEEQAIRLTGLGYEKAQGYWFARPMPAADLRARLTTADVG</sequence>
<dbReference type="InterPro" id="IPR043128">
    <property type="entry name" value="Rev_trsase/Diguanyl_cyclase"/>
</dbReference>
<dbReference type="CDD" id="cd01949">
    <property type="entry name" value="GGDEF"/>
    <property type="match status" value="1"/>
</dbReference>
<dbReference type="Gene3D" id="3.20.20.450">
    <property type="entry name" value="EAL domain"/>
    <property type="match status" value="1"/>
</dbReference>
<dbReference type="EMBL" id="JAMYJR010000028">
    <property type="protein sequence ID" value="MCO8274015.1"/>
    <property type="molecule type" value="Genomic_DNA"/>
</dbReference>
<evidence type="ECO:0000259" key="2">
    <source>
        <dbReference type="PROSITE" id="PS50883"/>
    </source>
</evidence>
<feature type="transmembrane region" description="Helical" evidence="1">
    <location>
        <begin position="12"/>
        <end position="29"/>
    </location>
</feature>
<dbReference type="InterPro" id="IPR000160">
    <property type="entry name" value="GGDEF_dom"/>
</dbReference>
<feature type="transmembrane region" description="Helical" evidence="1">
    <location>
        <begin position="73"/>
        <end position="95"/>
    </location>
</feature>
<dbReference type="InterPro" id="IPR001633">
    <property type="entry name" value="EAL_dom"/>
</dbReference>
<feature type="transmembrane region" description="Helical" evidence="1">
    <location>
        <begin position="101"/>
        <end position="123"/>
    </location>
</feature>